<protein>
    <submittedName>
        <fullName evidence="3">T9SS C-terminal target domain-containing protein</fullName>
    </submittedName>
</protein>
<dbReference type="InterPro" id="IPR026444">
    <property type="entry name" value="Secre_tail"/>
</dbReference>
<proteinExistence type="predicted"/>
<evidence type="ECO:0000313" key="3">
    <source>
        <dbReference type="EMBL" id="MBE8724522.1"/>
    </source>
</evidence>
<reference evidence="3 4" key="1">
    <citation type="submission" date="2018-07" db="EMBL/GenBank/DDBJ databases">
        <title>Genome assembly of strain KB82.</title>
        <authorList>
            <person name="Kukolya J."/>
            <person name="Horvath B."/>
            <person name="Nagy I."/>
            <person name="Toth A."/>
        </authorList>
    </citation>
    <scope>NUCLEOTIDE SEQUENCE [LARGE SCALE GENOMIC DNA]</scope>
    <source>
        <strain evidence="3 4">Kb82</strain>
    </source>
</reference>
<dbReference type="EMBL" id="PRDM01000001">
    <property type="protein sequence ID" value="MBE8724522.1"/>
    <property type="molecule type" value="Genomic_DNA"/>
</dbReference>
<sequence>MKYLSFCYLIIIILLFSFKGISQNTQGRDTDIMETIIPSGNTATGSSGTVSYSIGQIFYMYIGESEYNVAQGVQQQEKDKTLDTPDSEVPAAELFVFPNPTRDYVNLSLKGLELENGIRHYKLYDIQGRLLQQSIIKETETQISLSNLSSSLYILTVYIDNQVLKTFKILKN</sequence>
<keyword evidence="4" id="KW-1185">Reference proteome</keyword>
<comment type="caution">
    <text evidence="3">The sequence shown here is derived from an EMBL/GenBank/DDBJ whole genome shotgun (WGS) entry which is preliminary data.</text>
</comment>
<evidence type="ECO:0000313" key="4">
    <source>
        <dbReference type="Proteomes" id="UP000640614"/>
    </source>
</evidence>
<feature type="domain" description="Secretion system C-terminal sorting" evidence="2">
    <location>
        <begin position="96"/>
        <end position="167"/>
    </location>
</feature>
<keyword evidence="1" id="KW-0732">Signal</keyword>
<organism evidence="3 4">
    <name type="scientific">Flavobacterium hungaricum</name>
    <dbReference type="NCBI Taxonomy" id="2082725"/>
    <lineage>
        <taxon>Bacteria</taxon>
        <taxon>Pseudomonadati</taxon>
        <taxon>Bacteroidota</taxon>
        <taxon>Flavobacteriia</taxon>
        <taxon>Flavobacteriales</taxon>
        <taxon>Flavobacteriaceae</taxon>
        <taxon>Flavobacterium</taxon>
    </lineage>
</organism>
<evidence type="ECO:0000256" key="1">
    <source>
        <dbReference type="ARBA" id="ARBA00022729"/>
    </source>
</evidence>
<evidence type="ECO:0000259" key="2">
    <source>
        <dbReference type="Pfam" id="PF18962"/>
    </source>
</evidence>
<gene>
    <name evidence="3" type="ORF">C4F50_06120</name>
</gene>
<dbReference type="Pfam" id="PF18962">
    <property type="entry name" value="Por_Secre_tail"/>
    <property type="match status" value="1"/>
</dbReference>
<dbReference type="Proteomes" id="UP000640614">
    <property type="component" value="Unassembled WGS sequence"/>
</dbReference>
<accession>A0ABR9TIM7</accession>
<dbReference type="NCBIfam" id="TIGR04183">
    <property type="entry name" value="Por_Secre_tail"/>
    <property type="match status" value="1"/>
</dbReference>
<name>A0ABR9TIM7_9FLAO</name>